<comment type="caution">
    <text evidence="13">The sequence shown here is derived from an EMBL/GenBank/DDBJ whole genome shotgun (WGS) entry which is preliminary data.</text>
</comment>
<evidence type="ECO:0000256" key="1">
    <source>
        <dbReference type="ARBA" id="ARBA00002490"/>
    </source>
</evidence>
<evidence type="ECO:0000256" key="3">
    <source>
        <dbReference type="ARBA" id="ARBA00008370"/>
    </source>
</evidence>
<feature type="region of interest" description="Disordered" evidence="11">
    <location>
        <begin position="96"/>
        <end position="116"/>
    </location>
</feature>
<evidence type="ECO:0000256" key="5">
    <source>
        <dbReference type="ARBA" id="ARBA00019222"/>
    </source>
</evidence>
<evidence type="ECO:0000256" key="2">
    <source>
        <dbReference type="ARBA" id="ARBA00004434"/>
    </source>
</evidence>
<dbReference type="Proteomes" id="UP000620104">
    <property type="component" value="Unassembled WGS sequence"/>
</dbReference>
<gene>
    <name evidence="13" type="ORF">NliqN6_0855</name>
</gene>
<keyword evidence="9" id="KW-0496">Mitochondrion</keyword>
<proteinExistence type="inferred from homology"/>
<dbReference type="PANTHER" id="PTHR17130">
    <property type="entry name" value="MITOCHONDRIAL OUTER MEMBRANE PROTEIN 25"/>
    <property type="match status" value="1"/>
</dbReference>
<dbReference type="InterPro" id="IPR020164">
    <property type="entry name" value="Cyt_c_Oxase_assmbl_COX16"/>
</dbReference>
<keyword evidence="8 12" id="KW-1133">Transmembrane helix</keyword>
<dbReference type="GO" id="GO:0005743">
    <property type="term" value="C:mitochondrial inner membrane"/>
    <property type="evidence" value="ECO:0007669"/>
    <property type="project" value="UniProtKB-SubCell"/>
</dbReference>
<evidence type="ECO:0000313" key="13">
    <source>
        <dbReference type="EMBL" id="GHJ84453.1"/>
    </source>
</evidence>
<reference evidence="13" key="1">
    <citation type="submission" date="2020-07" db="EMBL/GenBank/DDBJ databases">
        <title>Draft Genome Sequence of a Deep-Sea Yeast, Naganishia (Cryptococcus) liquefaciens strain N6.</title>
        <authorList>
            <person name="Han Y.W."/>
            <person name="Kajitani R."/>
            <person name="Morimoto H."/>
            <person name="Parhat M."/>
            <person name="Tsubouchi H."/>
            <person name="Bakenova O."/>
            <person name="Ogata M."/>
            <person name="Argunhan B."/>
            <person name="Aoki R."/>
            <person name="Kajiwara S."/>
            <person name="Itoh T."/>
            <person name="Iwasaki H."/>
        </authorList>
    </citation>
    <scope>NUCLEOTIDE SEQUENCE</scope>
    <source>
        <strain evidence="13">N6</strain>
    </source>
</reference>
<comment type="subcellular location">
    <subcellularLocation>
        <location evidence="2">Mitochondrion inner membrane</location>
        <topology evidence="2">Single-pass membrane protein</topology>
    </subcellularLocation>
</comment>
<evidence type="ECO:0000256" key="8">
    <source>
        <dbReference type="ARBA" id="ARBA00022989"/>
    </source>
</evidence>
<evidence type="ECO:0000256" key="6">
    <source>
        <dbReference type="ARBA" id="ARBA00022692"/>
    </source>
</evidence>
<evidence type="ECO:0000256" key="9">
    <source>
        <dbReference type="ARBA" id="ARBA00023128"/>
    </source>
</evidence>
<dbReference type="EMBL" id="BLZA01000007">
    <property type="protein sequence ID" value="GHJ84453.1"/>
    <property type="molecule type" value="Genomic_DNA"/>
</dbReference>
<dbReference type="OrthoDB" id="5516033at2759"/>
<dbReference type="Pfam" id="PF14138">
    <property type="entry name" value="COX16"/>
    <property type="match status" value="1"/>
</dbReference>
<sequence>MAVFGSQPLNPTPFQKAVKTGLQRRPFVYFGLPFLGLVIFSSYALEKFTKTRYDYHSTKVQSVTKEDQLKMDKNRKRVDLKEEYYRLQGLNSEKGVDDDWENVRVPRPAGVPEWGANTSINAEELKDLRAVSTPKANTPAPASERLV</sequence>
<protein>
    <recommendedName>
        <fullName evidence="4">Cytochrome c oxidase assembly protein COX16, mitochondrial</fullName>
    </recommendedName>
    <alternativeName>
        <fullName evidence="5">Cytochrome c oxidase assembly protein cox16, mitochondrial</fullName>
    </alternativeName>
</protein>
<organism evidence="13 14">
    <name type="scientific">Naganishia liquefaciens</name>
    <dbReference type="NCBI Taxonomy" id="104408"/>
    <lineage>
        <taxon>Eukaryota</taxon>
        <taxon>Fungi</taxon>
        <taxon>Dikarya</taxon>
        <taxon>Basidiomycota</taxon>
        <taxon>Agaricomycotina</taxon>
        <taxon>Tremellomycetes</taxon>
        <taxon>Filobasidiales</taxon>
        <taxon>Filobasidiaceae</taxon>
        <taxon>Naganishia</taxon>
    </lineage>
</organism>
<dbReference type="GO" id="GO:0033617">
    <property type="term" value="P:mitochondrial respiratory chain complex IV assembly"/>
    <property type="evidence" value="ECO:0007669"/>
    <property type="project" value="TreeGrafter"/>
</dbReference>
<evidence type="ECO:0000256" key="10">
    <source>
        <dbReference type="ARBA" id="ARBA00023136"/>
    </source>
</evidence>
<comment type="function">
    <text evidence="1">Required for the assembly of the mitochondrial respiratory chain complex IV (CIV), also known as cytochrome c oxidase. May participate in merging the COX1 and COX2 assembly lines.</text>
</comment>
<evidence type="ECO:0000256" key="4">
    <source>
        <dbReference type="ARBA" id="ARBA00015368"/>
    </source>
</evidence>
<keyword evidence="10 12" id="KW-0472">Membrane</keyword>
<evidence type="ECO:0000313" key="14">
    <source>
        <dbReference type="Proteomes" id="UP000620104"/>
    </source>
</evidence>
<dbReference type="PANTHER" id="PTHR17130:SF14">
    <property type="entry name" value="CYTOCHROME C OXIDASE ASSEMBLY PROTEIN COX16 HOMOLOG, MITOCHONDRIAL"/>
    <property type="match status" value="1"/>
</dbReference>
<name>A0A8H3TPB3_9TREE</name>
<keyword evidence="7" id="KW-0999">Mitochondrion inner membrane</keyword>
<comment type="similarity">
    <text evidence="3">Belongs to the COX16 family.</text>
</comment>
<evidence type="ECO:0000256" key="7">
    <source>
        <dbReference type="ARBA" id="ARBA00022792"/>
    </source>
</evidence>
<accession>A0A8H3TPB3</accession>
<dbReference type="AlphaFoldDB" id="A0A8H3TPB3"/>
<feature type="transmembrane region" description="Helical" evidence="12">
    <location>
        <begin position="27"/>
        <end position="45"/>
    </location>
</feature>
<keyword evidence="14" id="KW-1185">Reference proteome</keyword>
<keyword evidence="6 12" id="KW-0812">Transmembrane</keyword>
<evidence type="ECO:0000256" key="12">
    <source>
        <dbReference type="SAM" id="Phobius"/>
    </source>
</evidence>
<evidence type="ECO:0000256" key="11">
    <source>
        <dbReference type="SAM" id="MobiDB-lite"/>
    </source>
</evidence>